<sequence>MTDRILRDDFFGPNDALGRGNVPGRRAFGEGWEYRDQNDGGHDGGQMAVGICLGQCPGPNPQPLYPVLLSLQNNIYGSVSGLIVKNLTLLLQPLCLQAFTSAPSMSAAINTYAVTQPHIFCSPFIHSFRRQLVWIDVHVVVLLLRSLGLQKVTTHLPMKGATIKSVSGIISTRTLIEIPVAFLTGGTTFLGSSLSVNPSLSLGLAELPCGHVSMQTVLAIPRVAAIQNVFGNSANPAAHNETASVLNSVTVMARNSGTVAPTSDMLANPTLIPFTYEKPMAHMVDVSYALKLQRGDHETAVNAVKARVWLETDGESITVILTVPTFPWFHPQDCPLLILLLDSINGADWSTFGYLDPADGWVITDAPIEIKDAQSILCLRLPNVKDCLNGPRSKRRLSDALVYSPRAVRLHPDQ</sequence>
<dbReference type="Proteomes" id="UP001215280">
    <property type="component" value="Unassembled WGS sequence"/>
</dbReference>
<organism evidence="1 2">
    <name type="scientific">Mycena maculata</name>
    <dbReference type="NCBI Taxonomy" id="230809"/>
    <lineage>
        <taxon>Eukaryota</taxon>
        <taxon>Fungi</taxon>
        <taxon>Dikarya</taxon>
        <taxon>Basidiomycota</taxon>
        <taxon>Agaricomycotina</taxon>
        <taxon>Agaricomycetes</taxon>
        <taxon>Agaricomycetidae</taxon>
        <taxon>Agaricales</taxon>
        <taxon>Marasmiineae</taxon>
        <taxon>Mycenaceae</taxon>
        <taxon>Mycena</taxon>
    </lineage>
</organism>
<dbReference type="AlphaFoldDB" id="A0AAD7JM58"/>
<dbReference type="EMBL" id="JARJLG010000030">
    <property type="protein sequence ID" value="KAJ7767495.1"/>
    <property type="molecule type" value="Genomic_DNA"/>
</dbReference>
<proteinExistence type="predicted"/>
<keyword evidence="2" id="KW-1185">Reference proteome</keyword>
<protein>
    <submittedName>
        <fullName evidence="1">Uncharacterized protein</fullName>
    </submittedName>
</protein>
<comment type="caution">
    <text evidence="1">The sequence shown here is derived from an EMBL/GenBank/DDBJ whole genome shotgun (WGS) entry which is preliminary data.</text>
</comment>
<evidence type="ECO:0000313" key="1">
    <source>
        <dbReference type="EMBL" id="KAJ7767495.1"/>
    </source>
</evidence>
<gene>
    <name evidence="1" type="ORF">DFH07DRAFT_769591</name>
</gene>
<evidence type="ECO:0000313" key="2">
    <source>
        <dbReference type="Proteomes" id="UP001215280"/>
    </source>
</evidence>
<accession>A0AAD7JM58</accession>
<name>A0AAD7JM58_9AGAR</name>
<reference evidence="1" key="1">
    <citation type="submission" date="2023-03" db="EMBL/GenBank/DDBJ databases">
        <title>Massive genome expansion in bonnet fungi (Mycena s.s.) driven by repeated elements and novel gene families across ecological guilds.</title>
        <authorList>
            <consortium name="Lawrence Berkeley National Laboratory"/>
            <person name="Harder C.B."/>
            <person name="Miyauchi S."/>
            <person name="Viragh M."/>
            <person name="Kuo A."/>
            <person name="Thoen E."/>
            <person name="Andreopoulos B."/>
            <person name="Lu D."/>
            <person name="Skrede I."/>
            <person name="Drula E."/>
            <person name="Henrissat B."/>
            <person name="Morin E."/>
            <person name="Kohler A."/>
            <person name="Barry K."/>
            <person name="LaButti K."/>
            <person name="Morin E."/>
            <person name="Salamov A."/>
            <person name="Lipzen A."/>
            <person name="Mereny Z."/>
            <person name="Hegedus B."/>
            <person name="Baldrian P."/>
            <person name="Stursova M."/>
            <person name="Weitz H."/>
            <person name="Taylor A."/>
            <person name="Grigoriev I.V."/>
            <person name="Nagy L.G."/>
            <person name="Martin F."/>
            <person name="Kauserud H."/>
        </authorList>
    </citation>
    <scope>NUCLEOTIDE SEQUENCE</scope>
    <source>
        <strain evidence="1">CBHHK188m</strain>
    </source>
</reference>